<proteinExistence type="predicted"/>
<dbReference type="OrthoDB" id="1917787at2"/>
<protein>
    <recommendedName>
        <fullName evidence="3">Collagen triple helix repeat protein</fullName>
    </recommendedName>
</protein>
<dbReference type="RefSeq" id="WP_048569530.1">
    <property type="nucleotide sequence ID" value="NZ_LFVU01000004.1"/>
</dbReference>
<comment type="caution">
    <text evidence="1">The sequence shown here is derived from an EMBL/GenBank/DDBJ whole genome shotgun (WGS) entry which is preliminary data.</text>
</comment>
<reference evidence="1 2" key="1">
    <citation type="submission" date="2015-06" db="EMBL/GenBank/DDBJ databases">
        <title>Draft genome sequence of the purine-degrading Clostridium cylindrosporum HC-1 (DSM 605).</title>
        <authorList>
            <person name="Poehlein A."/>
            <person name="Schiel-Bengelsdorf B."/>
            <person name="Bengelsdorf F."/>
            <person name="Daniel R."/>
            <person name="Duerre P."/>
        </authorList>
    </citation>
    <scope>NUCLEOTIDE SEQUENCE [LARGE SCALE GENOMIC DNA]</scope>
    <source>
        <strain evidence="1 2">DSM 605</strain>
    </source>
</reference>
<name>A0A0J8DAB5_CLOCY</name>
<sequence>MSNIKLQLERTIAEVSVEVNNTVIFDTNPIVGASNVDDVNYDPTTGLITLNQPGEYKISWFVAIQSSLGVKGPEFAIVTSDMRVYTANTAVRTGQISDFALITVPEGGLTIKLVNRSSGLVVYAKDVSVTASLSILKAPEKGATGPKGNTGPMGAASLGGLELQLAGYSGANLSDTAVVPFDTIYTNLTTNISNSGGNIQITAAGRYMIDWWIGLSGSGSTRQVSLKLLKDGNEVGISYVYAQFACVNHGNTIVDITQADIAKGAVTIKLINNSGASLTLSQTTRQGSIRIVKITNG</sequence>
<dbReference type="STRING" id="1121307.CLCY_5c00310"/>
<accession>A0A0J8DAB5</accession>
<evidence type="ECO:0000313" key="2">
    <source>
        <dbReference type="Proteomes" id="UP000036756"/>
    </source>
</evidence>
<keyword evidence="2" id="KW-1185">Reference proteome</keyword>
<dbReference type="EMBL" id="LFVU01000004">
    <property type="protein sequence ID" value="KMT22792.1"/>
    <property type="molecule type" value="Genomic_DNA"/>
</dbReference>
<dbReference type="Gene3D" id="2.60.120.40">
    <property type="match status" value="2"/>
</dbReference>
<gene>
    <name evidence="1" type="ORF">CLCY_5c00310</name>
</gene>
<dbReference type="PATRIC" id="fig|1121307.3.peg.1963"/>
<dbReference type="InterPro" id="IPR008983">
    <property type="entry name" value="Tumour_necrosis_fac-like_dom"/>
</dbReference>
<organism evidence="1 2">
    <name type="scientific">Clostridium cylindrosporum DSM 605</name>
    <dbReference type="NCBI Taxonomy" id="1121307"/>
    <lineage>
        <taxon>Bacteria</taxon>
        <taxon>Bacillati</taxon>
        <taxon>Bacillota</taxon>
        <taxon>Clostridia</taxon>
        <taxon>Eubacteriales</taxon>
        <taxon>Clostridiaceae</taxon>
        <taxon>Clostridium</taxon>
    </lineage>
</organism>
<dbReference type="AlphaFoldDB" id="A0A0J8DAB5"/>
<dbReference type="Proteomes" id="UP000036756">
    <property type="component" value="Unassembled WGS sequence"/>
</dbReference>
<evidence type="ECO:0008006" key="3">
    <source>
        <dbReference type="Google" id="ProtNLM"/>
    </source>
</evidence>
<evidence type="ECO:0000313" key="1">
    <source>
        <dbReference type="EMBL" id="KMT22792.1"/>
    </source>
</evidence>